<dbReference type="SUPFAM" id="SSF55073">
    <property type="entry name" value="Nucleotide cyclase"/>
    <property type="match status" value="1"/>
</dbReference>
<proteinExistence type="predicted"/>
<gene>
    <name evidence="6" type="ORF">AC625_13655</name>
</gene>
<sequence length="536" mass="62556">MEKYKNHLIQNTKKILTDWFEPKENEGIPQRDVYRFLHSIKGTAGTIQLGGLMQVSDRLLLELDENSKKVWELDELRNFLFDLMELTYEYENFEHLTIKTSAIRPSNAPLIQIIDDDVSMLILLKDVLEEKGWMVITNTDPEKAVNQYFEMHPDLLILDIHLPMKDGFHVLEDIQTHNEKYFIPKMIISIQNDKQTRIKAYQSGADDFIGKPIDIAEFIVKIERHLQRKKMFDQSVLIDELTQVYNRRFLEETLPRYFQEYKRSKQVFSISVVDIDYFKQVNDTYGHLLGDRVLNEFAQFIKRSIRSSDLIFRYGGEEFVIIFPRTKNKEAKRRLTELIHAFSQKVFTYNEKSFTITFSAGLFTVDDEIVTPEEAFKYADHSLYEAKRLGRARVETSRRTLSYKKNVLNVSVIDDDIIIRTMLNKIIESIDMGHIELNIAVFENGPLFFESGRANDGRDHFLIVDGVMPIMDGLEVLQKVKTGPHANLFSVLMLTGRKSKDNIAQALKLGADDYVTKPFSMPELQARIERLLKREK</sequence>
<feature type="domain" description="HPt" evidence="5">
    <location>
        <begin position="1"/>
        <end position="101"/>
    </location>
</feature>
<protein>
    <submittedName>
        <fullName evidence="6">Diguanylate cyclase</fullName>
    </submittedName>
</protein>
<feature type="modified residue" description="4-aspartylphosphate" evidence="2">
    <location>
        <position position="465"/>
    </location>
</feature>
<dbReference type="AlphaFoldDB" id="A0A0K9H050"/>
<dbReference type="PROSITE" id="PS50887">
    <property type="entry name" value="GGDEF"/>
    <property type="match status" value="1"/>
</dbReference>
<feature type="modified residue" description="Phosphohistidine" evidence="1">
    <location>
        <position position="38"/>
    </location>
</feature>
<dbReference type="SUPFAM" id="SSF52172">
    <property type="entry name" value="CheY-like"/>
    <property type="match status" value="2"/>
</dbReference>
<dbReference type="InterPro" id="IPR043128">
    <property type="entry name" value="Rev_trsase/Diguanyl_cyclase"/>
</dbReference>
<evidence type="ECO:0000259" key="5">
    <source>
        <dbReference type="PROSITE" id="PS50894"/>
    </source>
</evidence>
<evidence type="ECO:0000256" key="1">
    <source>
        <dbReference type="PROSITE-ProRule" id="PRU00110"/>
    </source>
</evidence>
<dbReference type="InterPro" id="IPR001789">
    <property type="entry name" value="Sig_transdc_resp-reg_receiver"/>
</dbReference>
<dbReference type="Pfam" id="PF00072">
    <property type="entry name" value="Response_reg"/>
    <property type="match status" value="2"/>
</dbReference>
<evidence type="ECO:0000313" key="7">
    <source>
        <dbReference type="Proteomes" id="UP000037146"/>
    </source>
</evidence>
<dbReference type="FunFam" id="3.30.70.270:FF:000001">
    <property type="entry name" value="Diguanylate cyclase domain protein"/>
    <property type="match status" value="1"/>
</dbReference>
<comment type="caution">
    <text evidence="6">The sequence shown here is derived from an EMBL/GenBank/DDBJ whole genome shotgun (WGS) entry which is preliminary data.</text>
</comment>
<dbReference type="PROSITE" id="PS50894">
    <property type="entry name" value="HPT"/>
    <property type="match status" value="1"/>
</dbReference>
<feature type="domain" description="Response regulatory" evidence="3">
    <location>
        <begin position="409"/>
        <end position="532"/>
    </location>
</feature>
<keyword evidence="7" id="KW-1185">Reference proteome</keyword>
<organism evidence="6 7">
    <name type="scientific">Peribacillus loiseleuriae</name>
    <dbReference type="NCBI Taxonomy" id="1679170"/>
    <lineage>
        <taxon>Bacteria</taxon>
        <taxon>Bacillati</taxon>
        <taxon>Bacillota</taxon>
        <taxon>Bacilli</taxon>
        <taxon>Bacillales</taxon>
        <taxon>Bacillaceae</taxon>
        <taxon>Peribacillus</taxon>
    </lineage>
</organism>
<evidence type="ECO:0000313" key="6">
    <source>
        <dbReference type="EMBL" id="KMY52349.1"/>
    </source>
</evidence>
<dbReference type="NCBIfam" id="TIGR00254">
    <property type="entry name" value="GGDEF"/>
    <property type="match status" value="1"/>
</dbReference>
<feature type="domain" description="GGDEF" evidence="4">
    <location>
        <begin position="266"/>
        <end position="399"/>
    </location>
</feature>
<dbReference type="InterPro" id="IPR050469">
    <property type="entry name" value="Diguanylate_Cyclase"/>
</dbReference>
<dbReference type="InterPro" id="IPR000160">
    <property type="entry name" value="GGDEF_dom"/>
</dbReference>
<dbReference type="InterPro" id="IPR029787">
    <property type="entry name" value="Nucleotide_cyclase"/>
</dbReference>
<keyword evidence="2" id="KW-0597">Phosphoprotein</keyword>
<dbReference type="EMBL" id="LFZW01000001">
    <property type="protein sequence ID" value="KMY52349.1"/>
    <property type="molecule type" value="Genomic_DNA"/>
</dbReference>
<dbReference type="PANTHER" id="PTHR45138:SF9">
    <property type="entry name" value="DIGUANYLATE CYCLASE DGCM-RELATED"/>
    <property type="match status" value="1"/>
</dbReference>
<evidence type="ECO:0000256" key="2">
    <source>
        <dbReference type="PROSITE-ProRule" id="PRU00169"/>
    </source>
</evidence>
<dbReference type="Gene3D" id="3.30.70.270">
    <property type="match status" value="1"/>
</dbReference>
<dbReference type="SMART" id="SM00448">
    <property type="entry name" value="REC"/>
    <property type="match status" value="2"/>
</dbReference>
<dbReference type="GO" id="GO:0052621">
    <property type="term" value="F:diguanylate cyclase activity"/>
    <property type="evidence" value="ECO:0007669"/>
    <property type="project" value="TreeGrafter"/>
</dbReference>
<feature type="domain" description="Response regulatory" evidence="3">
    <location>
        <begin position="110"/>
        <end position="226"/>
    </location>
</feature>
<feature type="modified residue" description="4-aspartylphosphate" evidence="2">
    <location>
        <position position="159"/>
    </location>
</feature>
<dbReference type="PATRIC" id="fig|1679170.3.peg.3118"/>
<evidence type="ECO:0000259" key="4">
    <source>
        <dbReference type="PROSITE" id="PS50887"/>
    </source>
</evidence>
<dbReference type="InterPro" id="IPR008207">
    <property type="entry name" value="Sig_transdc_His_kin_Hpt_dom"/>
</dbReference>
<evidence type="ECO:0000259" key="3">
    <source>
        <dbReference type="PROSITE" id="PS50110"/>
    </source>
</evidence>
<dbReference type="SMART" id="SM00267">
    <property type="entry name" value="GGDEF"/>
    <property type="match status" value="1"/>
</dbReference>
<dbReference type="PROSITE" id="PS50110">
    <property type="entry name" value="RESPONSE_REGULATORY"/>
    <property type="match status" value="2"/>
</dbReference>
<dbReference type="InterPro" id="IPR011006">
    <property type="entry name" value="CheY-like_superfamily"/>
</dbReference>
<dbReference type="Gene3D" id="3.40.50.2300">
    <property type="match status" value="2"/>
</dbReference>
<dbReference type="STRING" id="1679170.AC625_13655"/>
<reference evidence="7" key="1">
    <citation type="submission" date="2015-07" db="EMBL/GenBank/DDBJ databases">
        <title>Genome sequencing project for genomic taxonomy and phylogenomics of Bacillus-like bacteria.</title>
        <authorList>
            <person name="Liu B."/>
            <person name="Wang J."/>
            <person name="Zhu Y."/>
            <person name="Liu G."/>
            <person name="Chen Q."/>
            <person name="Chen Z."/>
            <person name="Lan J."/>
            <person name="Che J."/>
            <person name="Ge C."/>
            <person name="Shi H."/>
            <person name="Pan Z."/>
            <person name="Liu X."/>
        </authorList>
    </citation>
    <scope>NUCLEOTIDE SEQUENCE [LARGE SCALE GENOMIC DNA]</scope>
    <source>
        <strain evidence="7">FJAT-27997</strain>
    </source>
</reference>
<dbReference type="Proteomes" id="UP000037146">
    <property type="component" value="Unassembled WGS sequence"/>
</dbReference>
<name>A0A0K9H050_9BACI</name>
<dbReference type="GO" id="GO:0000160">
    <property type="term" value="P:phosphorelay signal transduction system"/>
    <property type="evidence" value="ECO:0007669"/>
    <property type="project" value="InterPro"/>
</dbReference>
<dbReference type="CDD" id="cd01949">
    <property type="entry name" value="GGDEF"/>
    <property type="match status" value="1"/>
</dbReference>
<accession>A0A0K9H050</accession>
<dbReference type="Pfam" id="PF00990">
    <property type="entry name" value="GGDEF"/>
    <property type="match status" value="1"/>
</dbReference>
<dbReference type="PANTHER" id="PTHR45138">
    <property type="entry name" value="REGULATORY COMPONENTS OF SENSORY TRANSDUCTION SYSTEM"/>
    <property type="match status" value="1"/>
</dbReference>